<name>A0AAU7XBK5_9HYPH</name>
<sequence>MWERFRDIVGVIGAMTGIGPIAEKLGQALARLGADRKPVAFTVALIALSAKMAVADGVVSADEVQTFRRVVDVPPEEERNVERLFDIAKADVAGFETYAKRIAEIAEGDAVFLADVLEGLFHIAAADAYVHERELVFLERVAEIFGLDEAAFNRIAAGFIRRKGPDPYVVIGIDREATDAEVKKAYRARVAECHPDRHFASGLPKEALGMLSDRLAALNAAWESVRLERGIS</sequence>
<dbReference type="InterPro" id="IPR007791">
    <property type="entry name" value="DjlA_N"/>
</dbReference>
<evidence type="ECO:0000313" key="2">
    <source>
        <dbReference type="EMBL" id="XBY45222.1"/>
    </source>
</evidence>
<reference evidence="2" key="1">
    <citation type="submission" date="2024-06" db="EMBL/GenBank/DDBJ databases">
        <title>Methylostella associata gen. nov., sp. nov., a novel Ancalomicrobiaceae-affiliated facultatively methylotrophic bacteria that feed on methanotrophs of the genus Methylococcus.</title>
        <authorList>
            <person name="Saltykova V."/>
            <person name="Danilova O.V."/>
            <person name="Oshkin I.Y."/>
            <person name="Belova S.E."/>
            <person name="Pimenov N.V."/>
            <person name="Dedysh S.N."/>
        </authorList>
    </citation>
    <scope>NUCLEOTIDE SEQUENCE</scope>
    <source>
        <strain evidence="2">S20</strain>
    </source>
</reference>
<dbReference type="SUPFAM" id="SSF158682">
    <property type="entry name" value="TerB-like"/>
    <property type="match status" value="1"/>
</dbReference>
<dbReference type="SMART" id="SM00271">
    <property type="entry name" value="DnaJ"/>
    <property type="match status" value="1"/>
</dbReference>
<dbReference type="RefSeq" id="WP_407050312.1">
    <property type="nucleotide sequence ID" value="NZ_CP158568.1"/>
</dbReference>
<dbReference type="PRINTS" id="PR00625">
    <property type="entry name" value="JDOMAIN"/>
</dbReference>
<protein>
    <submittedName>
        <fullName evidence="2">DnaJ family molecular chaperone</fullName>
    </submittedName>
</protein>
<feature type="domain" description="J" evidence="1">
    <location>
        <begin position="166"/>
        <end position="230"/>
    </location>
</feature>
<dbReference type="KEGG" id="mflg:ABS361_02710"/>
<dbReference type="InterPro" id="IPR036869">
    <property type="entry name" value="J_dom_sf"/>
</dbReference>
<dbReference type="CDD" id="cd06257">
    <property type="entry name" value="DnaJ"/>
    <property type="match status" value="1"/>
</dbReference>
<dbReference type="CDD" id="cd07316">
    <property type="entry name" value="terB_like_DjlA"/>
    <property type="match status" value="1"/>
</dbReference>
<dbReference type="EMBL" id="CP158568">
    <property type="protein sequence ID" value="XBY45222.1"/>
    <property type="molecule type" value="Genomic_DNA"/>
</dbReference>
<evidence type="ECO:0000259" key="1">
    <source>
        <dbReference type="PROSITE" id="PS50076"/>
    </source>
</evidence>
<dbReference type="AlphaFoldDB" id="A0AAU7XBK5"/>
<accession>A0AAU7XBK5</accession>
<dbReference type="SUPFAM" id="SSF46565">
    <property type="entry name" value="Chaperone J-domain"/>
    <property type="match status" value="1"/>
</dbReference>
<organism evidence="2">
    <name type="scientific">Methyloraptor flagellatus</name>
    <dbReference type="NCBI Taxonomy" id="3162530"/>
    <lineage>
        <taxon>Bacteria</taxon>
        <taxon>Pseudomonadati</taxon>
        <taxon>Pseudomonadota</taxon>
        <taxon>Alphaproteobacteria</taxon>
        <taxon>Hyphomicrobiales</taxon>
        <taxon>Ancalomicrobiaceae</taxon>
        <taxon>Methyloraptor</taxon>
    </lineage>
</organism>
<dbReference type="InterPro" id="IPR029024">
    <property type="entry name" value="TerB-like"/>
</dbReference>
<dbReference type="InterPro" id="IPR001623">
    <property type="entry name" value="DnaJ_domain"/>
</dbReference>
<gene>
    <name evidence="2" type="ORF">ABS361_02710</name>
</gene>
<proteinExistence type="predicted"/>
<dbReference type="Gene3D" id="1.10.3680.10">
    <property type="entry name" value="TerB-like"/>
    <property type="match status" value="1"/>
</dbReference>
<dbReference type="Pfam" id="PF05099">
    <property type="entry name" value="TerB"/>
    <property type="match status" value="1"/>
</dbReference>
<dbReference type="Gene3D" id="1.10.287.110">
    <property type="entry name" value="DnaJ domain"/>
    <property type="match status" value="1"/>
</dbReference>
<dbReference type="Pfam" id="PF00226">
    <property type="entry name" value="DnaJ"/>
    <property type="match status" value="1"/>
</dbReference>
<dbReference type="PROSITE" id="PS50076">
    <property type="entry name" value="DNAJ_2"/>
    <property type="match status" value="1"/>
</dbReference>